<gene>
    <name evidence="3" type="ORF">ORQ98_10780</name>
</gene>
<dbReference type="EMBL" id="JAPMOU010000011">
    <property type="protein sequence ID" value="MDE1462456.1"/>
    <property type="molecule type" value="Genomic_DNA"/>
</dbReference>
<evidence type="ECO:0000313" key="4">
    <source>
        <dbReference type="Proteomes" id="UP001528823"/>
    </source>
</evidence>
<reference evidence="3 4" key="1">
    <citation type="submission" date="2022-11" db="EMBL/GenBank/DDBJ databases">
        <title>Spartinivicinus poritis sp. nov., isolated from scleractinian coral Porites lutea.</title>
        <authorList>
            <person name="Zhang G."/>
            <person name="Cai L."/>
            <person name="Wei Q."/>
        </authorList>
    </citation>
    <scope>NUCLEOTIDE SEQUENCE [LARGE SCALE GENOMIC DNA]</scope>
    <source>
        <strain evidence="3 4">A2-2</strain>
    </source>
</reference>
<accession>A0ABT5U7U2</accession>
<proteinExistence type="predicted"/>
<sequence>MDSLGHRFLSQGFIQLEPSAIKQQMTRIDTELNVLVQPSFQHSGATGLVRVPELDNPNQLCRVEYLAGASTWYRNELVPELARLIETHLGQPVSLFKDKCNFKRPGGGAFPPHQDIVAYRHFGSWYHVTAAVLLDEATEENGALHMATRWDVPDSLAKEAVNWVDTPRGLLPMLPSYQGGCRNGDIQEELTETMQWQRVDASPGDVILFDSYVPHFSQANHSNSTRRILFFTFNLASEGSLYFDYYQKKWQEPNNPIFHVATPTSHSDRTHQPDILSPPQPGDWPL</sequence>
<evidence type="ECO:0000256" key="1">
    <source>
        <dbReference type="ARBA" id="ARBA00001954"/>
    </source>
</evidence>
<feature type="region of interest" description="Disordered" evidence="2">
    <location>
        <begin position="259"/>
        <end position="286"/>
    </location>
</feature>
<comment type="cofactor">
    <cofactor evidence="1">
        <name>Fe(2+)</name>
        <dbReference type="ChEBI" id="CHEBI:29033"/>
    </cofactor>
</comment>
<keyword evidence="4" id="KW-1185">Reference proteome</keyword>
<dbReference type="RefSeq" id="WP_274688811.1">
    <property type="nucleotide sequence ID" value="NZ_JAPMOU010000011.1"/>
</dbReference>
<dbReference type="Gene3D" id="2.60.120.620">
    <property type="entry name" value="q2cbj1_9rhob like domain"/>
    <property type="match status" value="1"/>
</dbReference>
<dbReference type="InterPro" id="IPR008775">
    <property type="entry name" value="Phytyl_CoA_dOase-like"/>
</dbReference>
<feature type="compositionally biased region" description="Pro residues" evidence="2">
    <location>
        <begin position="276"/>
        <end position="286"/>
    </location>
</feature>
<dbReference type="PANTHER" id="PTHR20883">
    <property type="entry name" value="PHYTANOYL-COA DIOXYGENASE DOMAIN CONTAINING 1"/>
    <property type="match status" value="1"/>
</dbReference>
<comment type="caution">
    <text evidence="3">The sequence shown here is derived from an EMBL/GenBank/DDBJ whole genome shotgun (WGS) entry which is preliminary data.</text>
</comment>
<keyword evidence="3" id="KW-0223">Dioxygenase</keyword>
<dbReference type="Pfam" id="PF05721">
    <property type="entry name" value="PhyH"/>
    <property type="match status" value="1"/>
</dbReference>
<dbReference type="PANTHER" id="PTHR20883:SF48">
    <property type="entry name" value="ECTOINE DIOXYGENASE"/>
    <property type="match status" value="1"/>
</dbReference>
<name>A0ABT5U7U2_9GAMM</name>
<dbReference type="Proteomes" id="UP001528823">
    <property type="component" value="Unassembled WGS sequence"/>
</dbReference>
<protein>
    <submittedName>
        <fullName evidence="3">Phytanoyl-CoA dioxygenase family protein</fullName>
    </submittedName>
</protein>
<keyword evidence="3" id="KW-0436">Ligase</keyword>
<dbReference type="GO" id="GO:0051213">
    <property type="term" value="F:dioxygenase activity"/>
    <property type="evidence" value="ECO:0007669"/>
    <property type="project" value="UniProtKB-KW"/>
</dbReference>
<evidence type="ECO:0000313" key="3">
    <source>
        <dbReference type="EMBL" id="MDE1462456.1"/>
    </source>
</evidence>
<keyword evidence="3" id="KW-0560">Oxidoreductase</keyword>
<dbReference type="SUPFAM" id="SSF51197">
    <property type="entry name" value="Clavaminate synthase-like"/>
    <property type="match status" value="1"/>
</dbReference>
<dbReference type="GO" id="GO:0016874">
    <property type="term" value="F:ligase activity"/>
    <property type="evidence" value="ECO:0007669"/>
    <property type="project" value="UniProtKB-KW"/>
</dbReference>
<evidence type="ECO:0000256" key="2">
    <source>
        <dbReference type="SAM" id="MobiDB-lite"/>
    </source>
</evidence>
<organism evidence="3 4">
    <name type="scientific">Spartinivicinus poritis</name>
    <dbReference type="NCBI Taxonomy" id="2994640"/>
    <lineage>
        <taxon>Bacteria</taxon>
        <taxon>Pseudomonadati</taxon>
        <taxon>Pseudomonadota</taxon>
        <taxon>Gammaproteobacteria</taxon>
        <taxon>Oceanospirillales</taxon>
        <taxon>Zooshikellaceae</taxon>
        <taxon>Spartinivicinus</taxon>
    </lineage>
</organism>